<evidence type="ECO:0000256" key="11">
    <source>
        <dbReference type="ARBA" id="ARBA00023033"/>
    </source>
</evidence>
<keyword evidence="9" id="KW-0560">Oxidoreductase</keyword>
<sequence length="764" mass="86277">MYLFTKSDVKTILVPVVNLIFSRDARSFDQNFQSVFGVVATTEVSLHRKIYMVFWVWIHLLQFCVSNQASSIDEDATNKPWRPLPASRITPEGAHRLRWILLPLCVGLSISQGISRVGIILSLGIWINNDLGFDRHWFTRNLCSALGYWAFNHGATSILCAGKTHFTHDEHSVNDIKLHQLGHHCQIGRHVLVAEMFSSLIVLTTIQAQDFQDIEGDRVMERHTLPILLPTISRNAMLLLLIAWSIGLGQMAQLQGLRYALFTFSGIAVGYRFVAIIAVLSFAKLFYRLNRAKRRQYPGPTPWPVIGNIFPTTRIWEAFANLRPTYGDTFSLTIAGTPIIVLNSAEMGRELLENRSAKYWKRPLPKMIELAGMERGVVFQPDATRLRKSRALIHNAINPRSIPHIRNVLDQHIHMFLHHVLASPEEFMDHLHNTITAIMLLLSHGYTVSGPNDLFLKMAKETVQNFARASDISQFAVEWIPFLSWVPFMPFKSLAKSWLNQYTMLVDDGLKMVNAAMDRGNASYSLLAEAIQTKDKDVDIVDIAKFAAAEVFTDDYSNAEEQTISTMNSFILAMVLHPDVQHRAHAELDATIGCGNFPTYEDQQNLPFINAILKETLRRYTPIPLVHRKPSTDDTVHDFFIAKDTMVLVNFWGMLNDPSTYPDPASFRPERWTCDDTTSIDPLKVVFGFGRRLCPGRLLAEDLLFMMISSTLALFEISPPTNEAGQHVYPTGEYSDGGMIAPLPFKCTFKVRSKELAATVSALG</sequence>
<comment type="cofactor">
    <cofactor evidence="1 13">
        <name>heme</name>
        <dbReference type="ChEBI" id="CHEBI:30413"/>
    </cofactor>
</comment>
<feature type="transmembrane region" description="Helical" evidence="14">
    <location>
        <begin position="259"/>
        <end position="287"/>
    </location>
</feature>
<dbReference type="EMBL" id="FUEG01000019">
    <property type="protein sequence ID" value="SJL13273.1"/>
    <property type="molecule type" value="Genomic_DNA"/>
</dbReference>
<evidence type="ECO:0000256" key="3">
    <source>
        <dbReference type="ARBA" id="ARBA00005179"/>
    </source>
</evidence>
<evidence type="ECO:0000256" key="5">
    <source>
        <dbReference type="ARBA" id="ARBA00022617"/>
    </source>
</evidence>
<dbReference type="GO" id="GO:0016020">
    <property type="term" value="C:membrane"/>
    <property type="evidence" value="ECO:0007669"/>
    <property type="project" value="UniProtKB-SubCell"/>
</dbReference>
<dbReference type="Pfam" id="PF01040">
    <property type="entry name" value="UbiA"/>
    <property type="match status" value="1"/>
</dbReference>
<dbReference type="GO" id="GO:0020037">
    <property type="term" value="F:heme binding"/>
    <property type="evidence" value="ECO:0007669"/>
    <property type="project" value="InterPro"/>
</dbReference>
<proteinExistence type="inferred from homology"/>
<evidence type="ECO:0000256" key="4">
    <source>
        <dbReference type="ARBA" id="ARBA00010617"/>
    </source>
</evidence>
<dbReference type="GO" id="GO:0016765">
    <property type="term" value="F:transferase activity, transferring alkyl or aryl (other than methyl) groups"/>
    <property type="evidence" value="ECO:0007669"/>
    <property type="project" value="InterPro"/>
</dbReference>
<dbReference type="SUPFAM" id="SSF48264">
    <property type="entry name" value="Cytochrome P450"/>
    <property type="match status" value="1"/>
</dbReference>
<keyword evidence="7 13" id="KW-0479">Metal-binding</keyword>
<dbReference type="InterPro" id="IPR001128">
    <property type="entry name" value="Cyt_P450"/>
</dbReference>
<evidence type="ECO:0000256" key="1">
    <source>
        <dbReference type="ARBA" id="ARBA00001971"/>
    </source>
</evidence>
<feature type="binding site" description="axial binding residue" evidence="13">
    <location>
        <position position="694"/>
    </location>
    <ligand>
        <name>heme</name>
        <dbReference type="ChEBI" id="CHEBI:30413"/>
    </ligand>
    <ligandPart>
        <name>Fe</name>
        <dbReference type="ChEBI" id="CHEBI:18248"/>
    </ligandPart>
</feature>
<dbReference type="InterPro" id="IPR036396">
    <property type="entry name" value="Cyt_P450_sf"/>
</dbReference>
<name>A0A284RWY2_ARMOS</name>
<gene>
    <name evidence="15" type="ORF">ARMOST_16713</name>
</gene>
<keyword evidence="8 14" id="KW-1133">Transmembrane helix</keyword>
<keyword evidence="5 13" id="KW-0349">Heme</keyword>
<protein>
    <recommendedName>
        <fullName evidence="17">Cytochrome P450</fullName>
    </recommendedName>
</protein>
<comment type="pathway">
    <text evidence="3">Secondary metabolite biosynthesis.</text>
</comment>
<evidence type="ECO:0000256" key="10">
    <source>
        <dbReference type="ARBA" id="ARBA00023004"/>
    </source>
</evidence>
<dbReference type="GO" id="GO:0016705">
    <property type="term" value="F:oxidoreductase activity, acting on paired donors, with incorporation or reduction of molecular oxygen"/>
    <property type="evidence" value="ECO:0007669"/>
    <property type="project" value="InterPro"/>
</dbReference>
<keyword evidence="16" id="KW-1185">Reference proteome</keyword>
<organism evidence="15 16">
    <name type="scientific">Armillaria ostoyae</name>
    <name type="common">Armillaria root rot fungus</name>
    <dbReference type="NCBI Taxonomy" id="47428"/>
    <lineage>
        <taxon>Eukaryota</taxon>
        <taxon>Fungi</taxon>
        <taxon>Dikarya</taxon>
        <taxon>Basidiomycota</taxon>
        <taxon>Agaricomycotina</taxon>
        <taxon>Agaricomycetes</taxon>
        <taxon>Agaricomycetidae</taxon>
        <taxon>Agaricales</taxon>
        <taxon>Marasmiineae</taxon>
        <taxon>Physalacriaceae</taxon>
        <taxon>Armillaria</taxon>
    </lineage>
</organism>
<dbReference type="PRINTS" id="PR00463">
    <property type="entry name" value="EP450I"/>
</dbReference>
<dbReference type="PANTHER" id="PTHR46300:SF7">
    <property type="entry name" value="P450, PUTATIVE (EUROFUNG)-RELATED"/>
    <property type="match status" value="1"/>
</dbReference>
<dbReference type="Proteomes" id="UP000219338">
    <property type="component" value="Unassembled WGS sequence"/>
</dbReference>
<accession>A0A284RWY2</accession>
<evidence type="ECO:0000256" key="8">
    <source>
        <dbReference type="ARBA" id="ARBA00022989"/>
    </source>
</evidence>
<dbReference type="CDD" id="cd13965">
    <property type="entry name" value="PT_UbiA_3"/>
    <property type="match status" value="1"/>
</dbReference>
<feature type="transmembrane region" description="Helical" evidence="14">
    <location>
        <begin position="227"/>
        <end position="247"/>
    </location>
</feature>
<keyword evidence="11" id="KW-0503">Monooxygenase</keyword>
<evidence type="ECO:0008006" key="17">
    <source>
        <dbReference type="Google" id="ProtNLM"/>
    </source>
</evidence>
<dbReference type="PROSITE" id="PS00086">
    <property type="entry name" value="CYTOCHROME_P450"/>
    <property type="match status" value="1"/>
</dbReference>
<keyword evidence="10 13" id="KW-0408">Iron</keyword>
<keyword evidence="12 14" id="KW-0472">Membrane</keyword>
<dbReference type="Gene3D" id="1.10.630.10">
    <property type="entry name" value="Cytochrome P450"/>
    <property type="match status" value="1"/>
</dbReference>
<reference evidence="16" key="1">
    <citation type="journal article" date="2017" name="Nat. Ecol. Evol.">
        <title>Genome expansion and lineage-specific genetic innovations in the forest pathogenic fungi Armillaria.</title>
        <authorList>
            <person name="Sipos G."/>
            <person name="Prasanna A.N."/>
            <person name="Walter M.C."/>
            <person name="O'Connor E."/>
            <person name="Balint B."/>
            <person name="Krizsan K."/>
            <person name="Kiss B."/>
            <person name="Hess J."/>
            <person name="Varga T."/>
            <person name="Slot J."/>
            <person name="Riley R."/>
            <person name="Boka B."/>
            <person name="Rigling D."/>
            <person name="Barry K."/>
            <person name="Lee J."/>
            <person name="Mihaltcheva S."/>
            <person name="LaButti K."/>
            <person name="Lipzen A."/>
            <person name="Waldron R."/>
            <person name="Moloney N.M."/>
            <person name="Sperisen C."/>
            <person name="Kredics L."/>
            <person name="Vagvoelgyi C."/>
            <person name="Patrignani A."/>
            <person name="Fitzpatrick D."/>
            <person name="Nagy I."/>
            <person name="Doyle S."/>
            <person name="Anderson J.B."/>
            <person name="Grigoriev I.V."/>
            <person name="Gueldener U."/>
            <person name="Muensterkoetter M."/>
            <person name="Nagy L.G."/>
        </authorList>
    </citation>
    <scope>NUCLEOTIDE SEQUENCE [LARGE SCALE GENOMIC DNA]</scope>
    <source>
        <strain evidence="16">C18/9</strain>
    </source>
</reference>
<keyword evidence="6 14" id="KW-0812">Transmembrane</keyword>
<dbReference type="InterPro" id="IPR017972">
    <property type="entry name" value="Cyt_P450_CS"/>
</dbReference>
<dbReference type="PRINTS" id="PR00385">
    <property type="entry name" value="P450"/>
</dbReference>
<evidence type="ECO:0000256" key="9">
    <source>
        <dbReference type="ARBA" id="ARBA00023002"/>
    </source>
</evidence>
<dbReference type="GO" id="GO:0005506">
    <property type="term" value="F:iron ion binding"/>
    <property type="evidence" value="ECO:0007669"/>
    <property type="project" value="InterPro"/>
</dbReference>
<dbReference type="GO" id="GO:0004497">
    <property type="term" value="F:monooxygenase activity"/>
    <property type="evidence" value="ECO:0007669"/>
    <property type="project" value="UniProtKB-KW"/>
</dbReference>
<evidence type="ECO:0000256" key="12">
    <source>
        <dbReference type="ARBA" id="ARBA00023136"/>
    </source>
</evidence>
<evidence type="ECO:0000313" key="15">
    <source>
        <dbReference type="EMBL" id="SJL13273.1"/>
    </source>
</evidence>
<dbReference type="InterPro" id="IPR050364">
    <property type="entry name" value="Cytochrome_P450_fung"/>
</dbReference>
<dbReference type="OrthoDB" id="1055148at2759"/>
<dbReference type="PANTHER" id="PTHR46300">
    <property type="entry name" value="P450, PUTATIVE (EUROFUNG)-RELATED-RELATED"/>
    <property type="match status" value="1"/>
</dbReference>
<evidence type="ECO:0000256" key="14">
    <source>
        <dbReference type="SAM" id="Phobius"/>
    </source>
</evidence>
<dbReference type="InterPro" id="IPR002401">
    <property type="entry name" value="Cyt_P450_E_grp-I"/>
</dbReference>
<evidence type="ECO:0000256" key="7">
    <source>
        <dbReference type="ARBA" id="ARBA00022723"/>
    </source>
</evidence>
<dbReference type="InterPro" id="IPR000537">
    <property type="entry name" value="UbiA_prenyltransferase"/>
</dbReference>
<evidence type="ECO:0000256" key="2">
    <source>
        <dbReference type="ARBA" id="ARBA00004141"/>
    </source>
</evidence>
<comment type="similarity">
    <text evidence="4">Belongs to the cytochrome P450 family.</text>
</comment>
<comment type="subcellular location">
    <subcellularLocation>
        <location evidence="2">Membrane</location>
        <topology evidence="2">Multi-pass membrane protein</topology>
    </subcellularLocation>
</comment>
<evidence type="ECO:0000256" key="6">
    <source>
        <dbReference type="ARBA" id="ARBA00022692"/>
    </source>
</evidence>
<evidence type="ECO:0000313" key="16">
    <source>
        <dbReference type="Proteomes" id="UP000219338"/>
    </source>
</evidence>
<dbReference type="AlphaFoldDB" id="A0A284RWY2"/>
<dbReference type="Pfam" id="PF00067">
    <property type="entry name" value="p450"/>
    <property type="match status" value="1"/>
</dbReference>
<evidence type="ECO:0000256" key="13">
    <source>
        <dbReference type="PIRSR" id="PIRSR602401-1"/>
    </source>
</evidence>
<dbReference type="STRING" id="47428.A0A284RWY2"/>